<keyword evidence="3" id="KW-1185">Reference proteome</keyword>
<proteinExistence type="predicted"/>
<sequence>MNKYLTAFLVYSVLSAILLIIIDFANQYFGINPNHFVRFVELLISMSAINLVIIFIKKYSSKNV</sequence>
<dbReference type="STRING" id="1120995.SAMN02745245_01590"/>
<dbReference type="Proteomes" id="UP000184032">
    <property type="component" value="Unassembled WGS sequence"/>
</dbReference>
<evidence type="ECO:0000313" key="3">
    <source>
        <dbReference type="Proteomes" id="UP000184032"/>
    </source>
</evidence>
<name>A0A1M5TWA0_9FIRM</name>
<feature type="transmembrane region" description="Helical" evidence="1">
    <location>
        <begin position="35"/>
        <end position="56"/>
    </location>
</feature>
<evidence type="ECO:0000313" key="2">
    <source>
        <dbReference type="EMBL" id="SHH54890.1"/>
    </source>
</evidence>
<reference evidence="2 3" key="1">
    <citation type="submission" date="2016-11" db="EMBL/GenBank/DDBJ databases">
        <authorList>
            <person name="Jaros S."/>
            <person name="Januszkiewicz K."/>
            <person name="Wedrychowicz H."/>
        </authorList>
    </citation>
    <scope>NUCLEOTIDE SEQUENCE [LARGE SCALE GENOMIC DNA]</scope>
    <source>
        <strain evidence="2 3">DSM 21120</strain>
    </source>
</reference>
<gene>
    <name evidence="2" type="ORF">SAMN02745245_01590</name>
</gene>
<protein>
    <submittedName>
        <fullName evidence="2">Uncharacterized protein</fullName>
    </submittedName>
</protein>
<organism evidence="2 3">
    <name type="scientific">Anaerosphaera aminiphila DSM 21120</name>
    <dbReference type="NCBI Taxonomy" id="1120995"/>
    <lineage>
        <taxon>Bacteria</taxon>
        <taxon>Bacillati</taxon>
        <taxon>Bacillota</taxon>
        <taxon>Tissierellia</taxon>
        <taxon>Tissierellales</taxon>
        <taxon>Peptoniphilaceae</taxon>
        <taxon>Anaerosphaera</taxon>
    </lineage>
</organism>
<dbReference type="EMBL" id="FQXI01000012">
    <property type="protein sequence ID" value="SHH54890.1"/>
    <property type="molecule type" value="Genomic_DNA"/>
</dbReference>
<accession>A0A1M5TWA0</accession>
<keyword evidence="1" id="KW-1133">Transmembrane helix</keyword>
<feature type="transmembrane region" description="Helical" evidence="1">
    <location>
        <begin position="7"/>
        <end position="29"/>
    </location>
</feature>
<keyword evidence="1" id="KW-0472">Membrane</keyword>
<dbReference type="RefSeq" id="WP_073185175.1">
    <property type="nucleotide sequence ID" value="NZ_FQXI01000012.1"/>
</dbReference>
<evidence type="ECO:0000256" key="1">
    <source>
        <dbReference type="SAM" id="Phobius"/>
    </source>
</evidence>
<dbReference type="AlphaFoldDB" id="A0A1M5TWA0"/>
<keyword evidence="1" id="KW-0812">Transmembrane</keyword>